<dbReference type="SUPFAM" id="SSF56784">
    <property type="entry name" value="HAD-like"/>
    <property type="match status" value="1"/>
</dbReference>
<organism evidence="2 3">
    <name type="scientific">Kluyveromyces marxianus</name>
    <name type="common">Yeast</name>
    <name type="synonym">Candida kefyr</name>
    <dbReference type="NCBI Taxonomy" id="4911"/>
    <lineage>
        <taxon>Eukaryota</taxon>
        <taxon>Fungi</taxon>
        <taxon>Dikarya</taxon>
        <taxon>Ascomycota</taxon>
        <taxon>Saccharomycotina</taxon>
        <taxon>Saccharomycetes</taxon>
        <taxon>Saccharomycetales</taxon>
        <taxon>Saccharomycetaceae</taxon>
        <taxon>Kluyveromyces</taxon>
    </lineage>
</organism>
<evidence type="ECO:0000256" key="1">
    <source>
        <dbReference type="ARBA" id="ARBA00022801"/>
    </source>
</evidence>
<keyword evidence="1" id="KW-0378">Hydrolase</keyword>
<gene>
    <name evidence="2" type="primary">PYP1</name>
    <name evidence="2" type="ORF">FIM1_1849</name>
</gene>
<dbReference type="Gene3D" id="3.90.1470.20">
    <property type="match status" value="1"/>
</dbReference>
<dbReference type="InterPro" id="IPR023214">
    <property type="entry name" value="HAD_sf"/>
</dbReference>
<dbReference type="PANTHER" id="PTHR28181:SF2">
    <property type="entry name" value="PHOSPHORIC MONOESTER HYDROLASE"/>
    <property type="match status" value="1"/>
</dbReference>
<sequence length="225" mass="25157">MKAAVFSDFDGTITLQDSNDYLTDHLGFGKEERRKVFAGVLDGTKPFREGFRAMLDSVHEPLDKCIERLLAHIELDPGFVGTAEWCHEKGVPLVVISSGMKPIIEALIGKLVGAERAKELQIEVIANDVKVDEATGEWHIVYRDDSPHGHDKARTIAECKKKFAADKYFYCGDGVSDLTAARECDVLFAREGCDLVPYCDRHGIPYVKFNNFTEIREKIEAEMSG</sequence>
<dbReference type="InterPro" id="IPR006384">
    <property type="entry name" value="HAD_hydro_PyrdxlP_Pase-like"/>
</dbReference>
<dbReference type="Proteomes" id="UP000422736">
    <property type="component" value="Chromosome 3"/>
</dbReference>
<dbReference type="InterPro" id="IPR050849">
    <property type="entry name" value="HAD-like_hydrolase_phosphatase"/>
</dbReference>
<dbReference type="Gene3D" id="3.40.50.1000">
    <property type="entry name" value="HAD superfamily/HAD-like"/>
    <property type="match status" value="1"/>
</dbReference>
<reference evidence="2 3" key="1">
    <citation type="submission" date="2016-03" db="EMBL/GenBank/DDBJ databases">
        <title>How can Kluyveromyces marxianus grow so fast - potential evolutionary course in Saccharomyces Complex revealed by comparative genomics.</title>
        <authorList>
            <person name="Mo W."/>
            <person name="Lu W."/>
            <person name="Yang X."/>
            <person name="Qi J."/>
            <person name="Lv H."/>
        </authorList>
    </citation>
    <scope>NUCLEOTIDE SEQUENCE [LARGE SCALE GENOMIC DNA]</scope>
    <source>
        <strain evidence="2 3">FIM1</strain>
    </source>
</reference>
<dbReference type="Pfam" id="PF12710">
    <property type="entry name" value="HAD"/>
    <property type="match status" value="1"/>
</dbReference>
<accession>A0ABX6ETS6</accession>
<protein>
    <submittedName>
        <fullName evidence="2">Phosphatase YNL010W</fullName>
    </submittedName>
</protein>
<evidence type="ECO:0000313" key="3">
    <source>
        <dbReference type="Proteomes" id="UP000422736"/>
    </source>
</evidence>
<name>A0ABX6ETS6_KLUMA</name>
<dbReference type="PANTHER" id="PTHR28181">
    <property type="entry name" value="UPF0655 PROTEIN YCR015C"/>
    <property type="match status" value="1"/>
</dbReference>
<keyword evidence="3" id="KW-1185">Reference proteome</keyword>
<proteinExistence type="predicted"/>
<dbReference type="EMBL" id="CP015056">
    <property type="protein sequence ID" value="QGN15162.1"/>
    <property type="molecule type" value="Genomic_DNA"/>
</dbReference>
<dbReference type="InterPro" id="IPR036412">
    <property type="entry name" value="HAD-like_sf"/>
</dbReference>
<dbReference type="NCBIfam" id="TIGR01488">
    <property type="entry name" value="HAD-SF-IB"/>
    <property type="match status" value="1"/>
</dbReference>
<evidence type="ECO:0000313" key="2">
    <source>
        <dbReference type="EMBL" id="QGN15162.1"/>
    </source>
</evidence>
<dbReference type="NCBIfam" id="TIGR01489">
    <property type="entry name" value="DKMTPPase-SF"/>
    <property type="match status" value="1"/>
</dbReference>